<organism evidence="2 3">
    <name type="scientific">Sphaerisporangium melleum</name>
    <dbReference type="NCBI Taxonomy" id="321316"/>
    <lineage>
        <taxon>Bacteria</taxon>
        <taxon>Bacillati</taxon>
        <taxon>Actinomycetota</taxon>
        <taxon>Actinomycetes</taxon>
        <taxon>Streptosporangiales</taxon>
        <taxon>Streptosporangiaceae</taxon>
        <taxon>Sphaerisporangium</taxon>
    </lineage>
</organism>
<dbReference type="EMBL" id="BMNT01000032">
    <property type="protein sequence ID" value="GGL04633.1"/>
    <property type="molecule type" value="Genomic_DNA"/>
</dbReference>
<gene>
    <name evidence="2" type="ORF">GCM10007964_53510</name>
</gene>
<reference evidence="2" key="2">
    <citation type="submission" date="2020-09" db="EMBL/GenBank/DDBJ databases">
        <authorList>
            <person name="Sun Q."/>
            <person name="Ohkuma M."/>
        </authorList>
    </citation>
    <scope>NUCLEOTIDE SEQUENCE</scope>
    <source>
        <strain evidence="2">JCM 13064</strain>
    </source>
</reference>
<reference evidence="2" key="1">
    <citation type="journal article" date="2014" name="Int. J. Syst. Evol. Microbiol.">
        <title>Complete genome sequence of Corynebacterium casei LMG S-19264T (=DSM 44701T), isolated from a smear-ripened cheese.</title>
        <authorList>
            <consortium name="US DOE Joint Genome Institute (JGI-PGF)"/>
            <person name="Walter F."/>
            <person name="Albersmeier A."/>
            <person name="Kalinowski J."/>
            <person name="Ruckert C."/>
        </authorList>
    </citation>
    <scope>NUCLEOTIDE SEQUENCE</scope>
    <source>
        <strain evidence="2">JCM 13064</strain>
    </source>
</reference>
<dbReference type="AlphaFoldDB" id="A0A917VQP3"/>
<name>A0A917VQP3_9ACTN</name>
<evidence type="ECO:0000256" key="1">
    <source>
        <dbReference type="SAM" id="MobiDB-lite"/>
    </source>
</evidence>
<protein>
    <submittedName>
        <fullName evidence="2">Uncharacterized protein</fullName>
    </submittedName>
</protein>
<feature type="region of interest" description="Disordered" evidence="1">
    <location>
        <begin position="1"/>
        <end position="29"/>
    </location>
</feature>
<comment type="caution">
    <text evidence="2">The sequence shown here is derived from an EMBL/GenBank/DDBJ whole genome shotgun (WGS) entry which is preliminary data.</text>
</comment>
<sequence length="65" mass="6612">MAMAACTDGGSTETAAAPAPAARNPRRDRPWDIVVLSAGAADLSGDLDIPVPAHSNMTTYNGISD</sequence>
<accession>A0A917VQP3</accession>
<evidence type="ECO:0000313" key="3">
    <source>
        <dbReference type="Proteomes" id="UP000645217"/>
    </source>
</evidence>
<keyword evidence="3" id="KW-1185">Reference proteome</keyword>
<dbReference type="Proteomes" id="UP000645217">
    <property type="component" value="Unassembled WGS sequence"/>
</dbReference>
<evidence type="ECO:0000313" key="2">
    <source>
        <dbReference type="EMBL" id="GGL04633.1"/>
    </source>
</evidence>
<proteinExistence type="predicted"/>